<sequence length="416" mass="46530">DYHVKIKFWSKGDLIHRLEKACDKAPFCETVNCYLCRNRFYNMQCTSWGEMICGAVLAYLLLCVGYYLSATIACCCFVGRASCRLTRAIFARLVNCLPLPRGHQPTASRPKRNAFEYRPSPQLASVVLIVCSVITTTHGCVETISITGRSNECVREQNGTVVCSFQETTSLTMIAQGGPTCISFRNHDGEVSGHLKISLNYLQLSCRKSSEFFTREYEIKHDSAQKCSGSGSCEYSDICQAIKTSDALAEFDGNANKFPGYTYCARSCGCFFCGCFYCTAGCLFYRTYAVPLSSTSYEVFSCPTWKVSTVLKLEFTRANVTETTEVKLFPGLSHGWNDLKLVLQAAQIAPMPLLNTRFVTDGHRTARYEPDDQVLKCANAEAAKNFNCTFPESSCRCDPRQSYTHCSCRRQTEEDL</sequence>
<proteinExistence type="predicted"/>
<feature type="domain" description="Phlebovirus glycoprotein G2 fusion" evidence="2">
    <location>
        <begin position="140"/>
        <end position="412"/>
    </location>
</feature>
<keyword evidence="1" id="KW-0472">Membrane</keyword>
<dbReference type="AlphaFoldDB" id="A0A1I7Y5D1"/>
<dbReference type="Proteomes" id="UP000095287">
    <property type="component" value="Unplaced"/>
</dbReference>
<evidence type="ECO:0000256" key="1">
    <source>
        <dbReference type="SAM" id="Phobius"/>
    </source>
</evidence>
<accession>A0A1I7Y5D1</accession>
<reference evidence="4" key="1">
    <citation type="submission" date="2016-11" db="UniProtKB">
        <authorList>
            <consortium name="WormBaseParasite"/>
        </authorList>
    </citation>
    <scope>IDENTIFICATION</scope>
</reference>
<keyword evidence="3" id="KW-1185">Reference proteome</keyword>
<evidence type="ECO:0000313" key="4">
    <source>
        <dbReference type="WBParaSite" id="L893_g1266.t1"/>
    </source>
</evidence>
<dbReference type="WBParaSite" id="L893_g1266.t1">
    <property type="protein sequence ID" value="L893_g1266.t1"/>
    <property type="gene ID" value="L893_g1266"/>
</dbReference>
<feature type="transmembrane region" description="Helical" evidence="1">
    <location>
        <begin position="47"/>
        <end position="68"/>
    </location>
</feature>
<protein>
    <submittedName>
        <fullName evidence="4">Phlebovirus_G2 domain-containing protein</fullName>
    </submittedName>
</protein>
<evidence type="ECO:0000259" key="2">
    <source>
        <dbReference type="Pfam" id="PF07245"/>
    </source>
</evidence>
<keyword evidence="1" id="KW-1133">Transmembrane helix</keyword>
<dbReference type="Gene3D" id="2.60.98.50">
    <property type="match status" value="1"/>
</dbReference>
<name>A0A1I7Y5D1_9BILA</name>
<dbReference type="Pfam" id="PF07245">
    <property type="entry name" value="Phlebovirus_G2"/>
    <property type="match status" value="1"/>
</dbReference>
<keyword evidence="1" id="KW-0812">Transmembrane</keyword>
<organism evidence="3 4">
    <name type="scientific">Steinernema glaseri</name>
    <dbReference type="NCBI Taxonomy" id="37863"/>
    <lineage>
        <taxon>Eukaryota</taxon>
        <taxon>Metazoa</taxon>
        <taxon>Ecdysozoa</taxon>
        <taxon>Nematoda</taxon>
        <taxon>Chromadorea</taxon>
        <taxon>Rhabditida</taxon>
        <taxon>Tylenchina</taxon>
        <taxon>Panagrolaimomorpha</taxon>
        <taxon>Strongyloidoidea</taxon>
        <taxon>Steinernematidae</taxon>
        <taxon>Steinernema</taxon>
    </lineage>
</organism>
<dbReference type="InterPro" id="IPR009878">
    <property type="entry name" value="Phlebovirus_G2_fusion"/>
</dbReference>
<evidence type="ECO:0000313" key="3">
    <source>
        <dbReference type="Proteomes" id="UP000095287"/>
    </source>
</evidence>